<proteinExistence type="predicted"/>
<feature type="non-terminal residue" evidence="1">
    <location>
        <position position="133"/>
    </location>
</feature>
<dbReference type="EMBL" id="CACRXK020014219">
    <property type="protein sequence ID" value="CAB4026469.1"/>
    <property type="molecule type" value="Genomic_DNA"/>
</dbReference>
<feature type="non-terminal residue" evidence="1">
    <location>
        <position position="1"/>
    </location>
</feature>
<dbReference type="AlphaFoldDB" id="A0A7D9JC28"/>
<comment type="caution">
    <text evidence="1">The sequence shown here is derived from an EMBL/GenBank/DDBJ whole genome shotgun (WGS) entry which is preliminary data.</text>
</comment>
<name>A0A7D9JC28_PARCT</name>
<dbReference type="Pfam" id="PF05380">
    <property type="entry name" value="Peptidase_A17"/>
    <property type="match status" value="1"/>
</dbReference>
<reference evidence="1" key="1">
    <citation type="submission" date="2020-04" db="EMBL/GenBank/DDBJ databases">
        <authorList>
            <person name="Alioto T."/>
            <person name="Alioto T."/>
            <person name="Gomez Garrido J."/>
        </authorList>
    </citation>
    <scope>NUCLEOTIDE SEQUENCE</scope>
    <source>
        <strain evidence="1">A484AB</strain>
    </source>
</reference>
<protein>
    <submittedName>
        <fullName evidence="1">Uncharacterized protein</fullName>
    </submittedName>
</protein>
<organism evidence="1 2">
    <name type="scientific">Paramuricea clavata</name>
    <name type="common">Red gorgonian</name>
    <name type="synonym">Violescent sea-whip</name>
    <dbReference type="NCBI Taxonomy" id="317549"/>
    <lineage>
        <taxon>Eukaryota</taxon>
        <taxon>Metazoa</taxon>
        <taxon>Cnidaria</taxon>
        <taxon>Anthozoa</taxon>
        <taxon>Octocorallia</taxon>
        <taxon>Malacalcyonacea</taxon>
        <taxon>Plexauridae</taxon>
        <taxon>Paramuricea</taxon>
    </lineage>
</organism>
<accession>A0A7D9JC28</accession>
<dbReference type="InterPro" id="IPR008042">
    <property type="entry name" value="Retrotrans_Pao"/>
</dbReference>
<evidence type="ECO:0000313" key="2">
    <source>
        <dbReference type="Proteomes" id="UP001152795"/>
    </source>
</evidence>
<gene>
    <name evidence="1" type="ORF">PACLA_8A044053</name>
</gene>
<keyword evidence="2" id="KW-1185">Reference proteome</keyword>
<evidence type="ECO:0000313" key="1">
    <source>
        <dbReference type="EMBL" id="CAB4026469.1"/>
    </source>
</evidence>
<dbReference type="Proteomes" id="UP001152795">
    <property type="component" value="Unassembled WGS sequence"/>
</dbReference>
<dbReference type="OrthoDB" id="8052806at2759"/>
<sequence>LNQGVIELAPTTETAKEFYIPHKGIERKQTETTKLRVVYDASAIESGFQPSLKPPPRPPLSRTCCGTFLLDLDFTRSKSRIAKRNLSIPRLELISGNMTVNLATNIQQALTTHPATVHCWLDSTVALYWINDQ</sequence>